<keyword evidence="5 7" id="KW-1133">Transmembrane helix</keyword>
<feature type="transmembrane region" description="Helical" evidence="7">
    <location>
        <begin position="196"/>
        <end position="218"/>
    </location>
</feature>
<organism evidence="8 9">
    <name type="scientific">Marinomonas arenicola</name>
    <dbReference type="NCBI Taxonomy" id="569601"/>
    <lineage>
        <taxon>Bacteria</taxon>
        <taxon>Pseudomonadati</taxon>
        <taxon>Pseudomonadota</taxon>
        <taxon>Gammaproteobacteria</taxon>
        <taxon>Oceanospirillales</taxon>
        <taxon>Oceanospirillaceae</taxon>
        <taxon>Marinomonas</taxon>
    </lineage>
</organism>
<accession>A0ABU9G6R3</accession>
<comment type="caution">
    <text evidence="8">The sequence shown here is derived from an EMBL/GenBank/DDBJ whole genome shotgun (WGS) entry which is preliminary data.</text>
</comment>
<evidence type="ECO:0000256" key="4">
    <source>
        <dbReference type="ARBA" id="ARBA00022692"/>
    </source>
</evidence>
<proteinExistence type="inferred from homology"/>
<dbReference type="EMBL" id="JBAKAR010000012">
    <property type="protein sequence ID" value="MEL0614182.1"/>
    <property type="molecule type" value="Genomic_DNA"/>
</dbReference>
<keyword evidence="3" id="KW-1003">Cell membrane</keyword>
<evidence type="ECO:0000256" key="2">
    <source>
        <dbReference type="ARBA" id="ARBA00008488"/>
    </source>
</evidence>
<keyword evidence="6 7" id="KW-0472">Membrane</keyword>
<gene>
    <name evidence="8" type="ORF">V6242_13585</name>
</gene>
<comment type="subcellular location">
    <subcellularLocation>
        <location evidence="1">Cell membrane</location>
        <topology evidence="1">Multi-pass membrane protein</topology>
    </subcellularLocation>
</comment>
<evidence type="ECO:0000313" key="8">
    <source>
        <dbReference type="EMBL" id="MEL0614182.1"/>
    </source>
</evidence>
<sequence>MEDVLAPAKREQSLGEEVANSISHGLGLLAALIGTPFLIISAINDADTSFLVGVSVFSATMILLYLSSTLYHAAPAGPAKNLFRVIDHSAVYFLIAGTYTPFMLGVLRGAWGWSILASVWGLAAVGVLLKAFGKAKHPLVSTALYVLLGWLIIIAIKPLVELMAPQGLMLLVLGGLLYTLGVVFYAFDARLRYGHLIWHLFVLSGTACHFFAILWYGAYGAV</sequence>
<evidence type="ECO:0000313" key="9">
    <source>
        <dbReference type="Proteomes" id="UP001379949"/>
    </source>
</evidence>
<dbReference type="Proteomes" id="UP001379949">
    <property type="component" value="Unassembled WGS sequence"/>
</dbReference>
<dbReference type="NCBIfam" id="TIGR01065">
    <property type="entry name" value="hlyIII"/>
    <property type="match status" value="1"/>
</dbReference>
<protein>
    <submittedName>
        <fullName evidence="8">Hemolysin III family protein</fullName>
    </submittedName>
</protein>
<evidence type="ECO:0000256" key="7">
    <source>
        <dbReference type="SAM" id="Phobius"/>
    </source>
</evidence>
<dbReference type="InterPro" id="IPR004254">
    <property type="entry name" value="AdipoR/HlyIII-related"/>
</dbReference>
<dbReference type="PANTHER" id="PTHR20855:SF3">
    <property type="entry name" value="LD03007P"/>
    <property type="match status" value="1"/>
</dbReference>
<evidence type="ECO:0000256" key="1">
    <source>
        <dbReference type="ARBA" id="ARBA00004651"/>
    </source>
</evidence>
<feature type="transmembrane region" description="Helical" evidence="7">
    <location>
        <begin position="110"/>
        <end position="132"/>
    </location>
</feature>
<keyword evidence="9" id="KW-1185">Reference proteome</keyword>
<comment type="similarity">
    <text evidence="2">Belongs to the UPF0073 (Hly-III) family.</text>
</comment>
<dbReference type="RefSeq" id="WP_133002823.1">
    <property type="nucleotide sequence ID" value="NZ_BAAAFB010000004.1"/>
</dbReference>
<feature type="transmembrane region" description="Helical" evidence="7">
    <location>
        <begin position="168"/>
        <end position="187"/>
    </location>
</feature>
<reference evidence="8 9" key="1">
    <citation type="submission" date="2024-02" db="EMBL/GenBank/DDBJ databases">
        <title>Bacteria isolated from the canopy kelp, Nereocystis luetkeana.</title>
        <authorList>
            <person name="Pfister C.A."/>
            <person name="Younker I.T."/>
            <person name="Light S.H."/>
        </authorList>
    </citation>
    <scope>NUCLEOTIDE SEQUENCE [LARGE SCALE GENOMIC DNA]</scope>
    <source>
        <strain evidence="8 9">TI.4.07</strain>
    </source>
</reference>
<feature type="transmembrane region" description="Helical" evidence="7">
    <location>
        <begin position="21"/>
        <end position="43"/>
    </location>
</feature>
<feature type="transmembrane region" description="Helical" evidence="7">
    <location>
        <begin position="85"/>
        <end position="104"/>
    </location>
</feature>
<name>A0ABU9G6R3_9GAMM</name>
<feature type="transmembrane region" description="Helical" evidence="7">
    <location>
        <begin position="139"/>
        <end position="156"/>
    </location>
</feature>
<feature type="transmembrane region" description="Helical" evidence="7">
    <location>
        <begin position="49"/>
        <end position="73"/>
    </location>
</feature>
<dbReference type="InterPro" id="IPR005744">
    <property type="entry name" value="Hy-lIII"/>
</dbReference>
<evidence type="ECO:0000256" key="6">
    <source>
        <dbReference type="ARBA" id="ARBA00023136"/>
    </source>
</evidence>
<evidence type="ECO:0000256" key="3">
    <source>
        <dbReference type="ARBA" id="ARBA00022475"/>
    </source>
</evidence>
<dbReference type="PANTHER" id="PTHR20855">
    <property type="entry name" value="ADIPOR/PROGESTIN RECEPTOR-RELATED"/>
    <property type="match status" value="1"/>
</dbReference>
<evidence type="ECO:0000256" key="5">
    <source>
        <dbReference type="ARBA" id="ARBA00022989"/>
    </source>
</evidence>
<dbReference type="Pfam" id="PF03006">
    <property type="entry name" value="HlyIII"/>
    <property type="match status" value="1"/>
</dbReference>
<keyword evidence="4 7" id="KW-0812">Transmembrane</keyword>